<dbReference type="EMBL" id="MU128999">
    <property type="protein sequence ID" value="KAF9511492.1"/>
    <property type="molecule type" value="Genomic_DNA"/>
</dbReference>
<dbReference type="Pfam" id="PF10300">
    <property type="entry name" value="Iml2-TPR_39"/>
    <property type="match status" value="1"/>
</dbReference>
<name>A0A9P6DRV3_9AGAM</name>
<dbReference type="InterPro" id="IPR011990">
    <property type="entry name" value="TPR-like_helical_dom_sf"/>
</dbReference>
<proteinExistence type="predicted"/>
<gene>
    <name evidence="1" type="ORF">BS47DRAFT_1383388</name>
</gene>
<sequence length="642" mass="71711">MMAQVNGNGTVQTVVSSVSRDENGVYVPARAIELISETAPILNMFLSGQMREAEEKAKNGDPSSETLYYAMGQCLIEAFKAFMSFDNDDLRDAIAVVKHAGAISNAHRRRISSFASRVAGFVSRSNSGASWIKGMTDVERHAELCYQEHVLLKGALSILYSGDWLQFIKEALNLRSANLSFRHMNEFLREADAAAGGYDASLDAHFRSGVMYGVGINSLILSLLPSRVVTASLADRIIVQMFGYQGDRTESLDTLYRVGGWSVTNNEPSVTEAEEGLRRPITDVALLMFHLLVSKYTYKGVDLSMAKKILDWNMQRYPDGVFYLFARGRVLASQSLPELAKEYYLKMIVTCQDEFKSLQHISLWELSCCAMSLHDMTGSAEYWQTLLTEANWSKCVYTYGLACSLAQAGGEQNLEEAKNLMSKVPGLMQRIAGKSIPLEACLHKFSARKSRKFEAQGHRLLLPAMEFSYHLLSMNYAPRRILVSAMLPDIEAALARINEHEADPSGYYNGRGYWDDYCLGHFLRAVCLRFVAHADKDAAPEAKVSSENVPDAEARAFESFQRVLDAAQKIEVDHYLVYYTHYELGRLYACTGNVEEARRHLDIILSGKVLVHKADKGKYSMESALVMRTHAAMESLGHDVPL</sequence>
<dbReference type="AlphaFoldDB" id="A0A9P6DRV3"/>
<dbReference type="PANTHER" id="PTHR31859">
    <property type="entry name" value="TETRATRICOPEPTIDE REPEAT PROTEIN 39 FAMILY MEMBER"/>
    <property type="match status" value="1"/>
</dbReference>
<comment type="caution">
    <text evidence="1">The sequence shown here is derived from an EMBL/GenBank/DDBJ whole genome shotgun (WGS) entry which is preliminary data.</text>
</comment>
<dbReference type="Proteomes" id="UP000886523">
    <property type="component" value="Unassembled WGS sequence"/>
</dbReference>
<dbReference type="GO" id="GO:0005829">
    <property type="term" value="C:cytosol"/>
    <property type="evidence" value="ECO:0007669"/>
    <property type="project" value="TreeGrafter"/>
</dbReference>
<dbReference type="GO" id="GO:0005634">
    <property type="term" value="C:nucleus"/>
    <property type="evidence" value="ECO:0007669"/>
    <property type="project" value="TreeGrafter"/>
</dbReference>
<dbReference type="GO" id="GO:0005741">
    <property type="term" value="C:mitochondrial outer membrane"/>
    <property type="evidence" value="ECO:0007669"/>
    <property type="project" value="TreeGrafter"/>
</dbReference>
<dbReference type="Gene3D" id="1.25.40.10">
    <property type="entry name" value="Tetratricopeptide repeat domain"/>
    <property type="match status" value="1"/>
</dbReference>
<evidence type="ECO:0000313" key="2">
    <source>
        <dbReference type="Proteomes" id="UP000886523"/>
    </source>
</evidence>
<accession>A0A9P6DRV3</accession>
<keyword evidence="2" id="KW-1185">Reference proteome</keyword>
<reference evidence="1" key="1">
    <citation type="journal article" date="2020" name="Nat. Commun.">
        <title>Large-scale genome sequencing of mycorrhizal fungi provides insights into the early evolution of symbiotic traits.</title>
        <authorList>
            <person name="Miyauchi S."/>
            <person name="Kiss E."/>
            <person name="Kuo A."/>
            <person name="Drula E."/>
            <person name="Kohler A."/>
            <person name="Sanchez-Garcia M."/>
            <person name="Morin E."/>
            <person name="Andreopoulos B."/>
            <person name="Barry K.W."/>
            <person name="Bonito G."/>
            <person name="Buee M."/>
            <person name="Carver A."/>
            <person name="Chen C."/>
            <person name="Cichocki N."/>
            <person name="Clum A."/>
            <person name="Culley D."/>
            <person name="Crous P.W."/>
            <person name="Fauchery L."/>
            <person name="Girlanda M."/>
            <person name="Hayes R.D."/>
            <person name="Keri Z."/>
            <person name="LaButti K."/>
            <person name="Lipzen A."/>
            <person name="Lombard V."/>
            <person name="Magnuson J."/>
            <person name="Maillard F."/>
            <person name="Murat C."/>
            <person name="Nolan M."/>
            <person name="Ohm R.A."/>
            <person name="Pangilinan J."/>
            <person name="Pereira M.F."/>
            <person name="Perotto S."/>
            <person name="Peter M."/>
            <person name="Pfister S."/>
            <person name="Riley R."/>
            <person name="Sitrit Y."/>
            <person name="Stielow J.B."/>
            <person name="Szollosi G."/>
            <person name="Zifcakova L."/>
            <person name="Stursova M."/>
            <person name="Spatafora J.W."/>
            <person name="Tedersoo L."/>
            <person name="Vaario L.M."/>
            <person name="Yamada A."/>
            <person name="Yan M."/>
            <person name="Wang P."/>
            <person name="Xu J."/>
            <person name="Bruns T."/>
            <person name="Baldrian P."/>
            <person name="Vilgalys R."/>
            <person name="Dunand C."/>
            <person name="Henrissat B."/>
            <person name="Grigoriev I.V."/>
            <person name="Hibbett D."/>
            <person name="Nagy L.G."/>
            <person name="Martin F.M."/>
        </authorList>
    </citation>
    <scope>NUCLEOTIDE SEQUENCE</scope>
    <source>
        <strain evidence="1">UP504</strain>
    </source>
</reference>
<evidence type="ECO:0000313" key="1">
    <source>
        <dbReference type="EMBL" id="KAF9511492.1"/>
    </source>
</evidence>
<dbReference type="PANTHER" id="PTHR31859:SF1">
    <property type="entry name" value="TETRATRICOPEPTIDE REPEAT PROTEIN 39C"/>
    <property type="match status" value="1"/>
</dbReference>
<organism evidence="1 2">
    <name type="scientific">Hydnum rufescens UP504</name>
    <dbReference type="NCBI Taxonomy" id="1448309"/>
    <lineage>
        <taxon>Eukaryota</taxon>
        <taxon>Fungi</taxon>
        <taxon>Dikarya</taxon>
        <taxon>Basidiomycota</taxon>
        <taxon>Agaricomycotina</taxon>
        <taxon>Agaricomycetes</taxon>
        <taxon>Cantharellales</taxon>
        <taxon>Hydnaceae</taxon>
        <taxon>Hydnum</taxon>
    </lineage>
</organism>
<evidence type="ECO:0008006" key="3">
    <source>
        <dbReference type="Google" id="ProtNLM"/>
    </source>
</evidence>
<protein>
    <recommendedName>
        <fullName evidence="3">Tetratricopeptide repeat protein 39B</fullName>
    </recommendedName>
</protein>
<dbReference type="OrthoDB" id="43460at2759"/>
<dbReference type="InterPro" id="IPR019412">
    <property type="entry name" value="IML2/TPR_39"/>
</dbReference>